<evidence type="ECO:0000259" key="2">
    <source>
        <dbReference type="Pfam" id="PF11976"/>
    </source>
</evidence>
<feature type="compositionally biased region" description="Acidic residues" evidence="1">
    <location>
        <begin position="334"/>
        <end position="347"/>
    </location>
</feature>
<dbReference type="SUPFAM" id="SSF54236">
    <property type="entry name" value="Ubiquitin-like"/>
    <property type="match status" value="1"/>
</dbReference>
<dbReference type="AlphaFoldDB" id="A0AAN7TKB4"/>
<reference evidence="3" key="1">
    <citation type="submission" date="2023-08" db="EMBL/GenBank/DDBJ databases">
        <title>Black Yeasts Isolated from many extreme environments.</title>
        <authorList>
            <person name="Coleine C."/>
            <person name="Stajich J.E."/>
            <person name="Selbmann L."/>
        </authorList>
    </citation>
    <scope>NUCLEOTIDE SEQUENCE</scope>
    <source>
        <strain evidence="3">CCFEE 5401</strain>
    </source>
</reference>
<dbReference type="EMBL" id="JAVRRL010000105">
    <property type="protein sequence ID" value="KAK5107829.1"/>
    <property type="molecule type" value="Genomic_DNA"/>
</dbReference>
<feature type="domain" description="Rad60/SUMO-like" evidence="2">
    <location>
        <begin position="356"/>
        <end position="426"/>
    </location>
</feature>
<dbReference type="Pfam" id="PF11976">
    <property type="entry name" value="Rad60-SLD"/>
    <property type="match status" value="1"/>
</dbReference>
<name>A0AAN7TKB4_9PEZI</name>
<feature type="region of interest" description="Disordered" evidence="1">
    <location>
        <begin position="326"/>
        <end position="347"/>
    </location>
</feature>
<feature type="region of interest" description="Disordered" evidence="1">
    <location>
        <begin position="15"/>
        <end position="87"/>
    </location>
</feature>
<sequence>MSLFKRPAWASTLLSDEPETEEGIFSHRDSYKDIVADEQRRRQEREQRAREKHERKEREISLKREKDAGEDRKGSGSPKRRRITFEEGEDLLGSFGLPRFQETVRGDEDFKLRRSPRGQRTIHKLGTGGPIPSTKSIVIGLDNDPHDEDEVEITYEREVTPVEEDSDEEFAELARQARARNKLRDEAAKKLPMSNVNLIIHGENTDVQTPPPPDMDPRIQLLVTSRIPDTTPLVCIRKLSQRLQEIRHAWCKKQNFPQSFAESVYLVHKGHKVFDVTSCRSLGLDVDADGHVFMRGAEGAEGVEKVHLEAVTDTIMREIKAEKMAQEKKRQLATDDEGAEDGADVPPVEEEPTYRIMMISKHRSQPFKLRVKPSTTIAKIMAACRKPFEAGEGQTVTLEFDGEQLDPEQTVGDTEIDDMDRIDARVV</sequence>
<protein>
    <recommendedName>
        <fullName evidence="2">Rad60/SUMO-like domain-containing protein</fullName>
    </recommendedName>
</protein>
<feature type="compositionally biased region" description="Basic and acidic residues" evidence="1">
    <location>
        <begin position="24"/>
        <end position="74"/>
    </location>
</feature>
<evidence type="ECO:0000313" key="3">
    <source>
        <dbReference type="EMBL" id="KAK5107829.1"/>
    </source>
</evidence>
<evidence type="ECO:0000256" key="1">
    <source>
        <dbReference type="SAM" id="MobiDB-lite"/>
    </source>
</evidence>
<accession>A0AAN7TKB4</accession>
<evidence type="ECO:0000313" key="4">
    <source>
        <dbReference type="Proteomes" id="UP001310890"/>
    </source>
</evidence>
<gene>
    <name evidence="3" type="ORF">LTR62_000643</name>
</gene>
<feature type="region of interest" description="Disordered" evidence="1">
    <location>
        <begin position="115"/>
        <end position="137"/>
    </location>
</feature>
<comment type="caution">
    <text evidence="3">The sequence shown here is derived from an EMBL/GenBank/DDBJ whole genome shotgun (WGS) entry which is preliminary data.</text>
</comment>
<dbReference type="InterPro" id="IPR022617">
    <property type="entry name" value="Rad60/SUMO-like_dom"/>
</dbReference>
<dbReference type="InterPro" id="IPR029071">
    <property type="entry name" value="Ubiquitin-like_domsf"/>
</dbReference>
<organism evidence="3 4">
    <name type="scientific">Meristemomyces frigidus</name>
    <dbReference type="NCBI Taxonomy" id="1508187"/>
    <lineage>
        <taxon>Eukaryota</taxon>
        <taxon>Fungi</taxon>
        <taxon>Dikarya</taxon>
        <taxon>Ascomycota</taxon>
        <taxon>Pezizomycotina</taxon>
        <taxon>Dothideomycetes</taxon>
        <taxon>Dothideomycetidae</taxon>
        <taxon>Mycosphaerellales</taxon>
        <taxon>Teratosphaeriaceae</taxon>
        <taxon>Meristemomyces</taxon>
    </lineage>
</organism>
<dbReference type="Gene3D" id="3.10.20.90">
    <property type="entry name" value="Phosphatidylinositol 3-kinase Catalytic Subunit, Chain A, domain 1"/>
    <property type="match status" value="1"/>
</dbReference>
<dbReference type="Proteomes" id="UP001310890">
    <property type="component" value="Unassembled WGS sequence"/>
</dbReference>
<proteinExistence type="predicted"/>